<keyword evidence="3" id="KW-1185">Reference proteome</keyword>
<feature type="domain" description="Polysaccharide pyruvyl transferase" evidence="1">
    <location>
        <begin position="45"/>
        <end position="338"/>
    </location>
</feature>
<dbReference type="PANTHER" id="PTHR36836">
    <property type="entry name" value="COLANIC ACID BIOSYNTHESIS PROTEIN WCAK"/>
    <property type="match status" value="1"/>
</dbReference>
<dbReference type="PANTHER" id="PTHR36836:SF1">
    <property type="entry name" value="COLANIC ACID BIOSYNTHESIS PROTEIN WCAK"/>
    <property type="match status" value="1"/>
</dbReference>
<dbReference type="PROSITE" id="PS51318">
    <property type="entry name" value="TAT"/>
    <property type="match status" value="1"/>
</dbReference>
<name>A0A517Z302_9PLAN</name>
<reference evidence="2 3" key="1">
    <citation type="submission" date="2019-02" db="EMBL/GenBank/DDBJ databases">
        <title>Deep-cultivation of Planctomycetes and their phenomic and genomic characterization uncovers novel biology.</title>
        <authorList>
            <person name="Wiegand S."/>
            <person name="Jogler M."/>
            <person name="Boedeker C."/>
            <person name="Pinto D."/>
            <person name="Vollmers J."/>
            <person name="Rivas-Marin E."/>
            <person name="Kohn T."/>
            <person name="Peeters S.H."/>
            <person name="Heuer A."/>
            <person name="Rast P."/>
            <person name="Oberbeckmann S."/>
            <person name="Bunk B."/>
            <person name="Jeske O."/>
            <person name="Meyerdierks A."/>
            <person name="Storesund J.E."/>
            <person name="Kallscheuer N."/>
            <person name="Luecker S."/>
            <person name="Lage O.M."/>
            <person name="Pohl T."/>
            <person name="Merkel B.J."/>
            <person name="Hornburger P."/>
            <person name="Mueller R.-W."/>
            <person name="Bruemmer F."/>
            <person name="Labrenz M."/>
            <person name="Spormann A.M."/>
            <person name="Op den Camp H."/>
            <person name="Overmann J."/>
            <person name="Amann R."/>
            <person name="Jetten M.S.M."/>
            <person name="Mascher T."/>
            <person name="Medema M.H."/>
            <person name="Devos D.P."/>
            <person name="Kaster A.-K."/>
            <person name="Ovreas L."/>
            <person name="Rohde M."/>
            <person name="Galperin M.Y."/>
            <person name="Jogler C."/>
        </authorList>
    </citation>
    <scope>NUCLEOTIDE SEQUENCE [LARGE SCALE GENOMIC DNA]</scope>
    <source>
        <strain evidence="2 3">Mal4</strain>
    </source>
</reference>
<dbReference type="KEGG" id="mri:Mal4_11430"/>
<dbReference type="RefSeq" id="WP_197444118.1">
    <property type="nucleotide sequence ID" value="NZ_CP036275.1"/>
</dbReference>
<organism evidence="2 3">
    <name type="scientific">Maioricimonas rarisocia</name>
    <dbReference type="NCBI Taxonomy" id="2528026"/>
    <lineage>
        <taxon>Bacteria</taxon>
        <taxon>Pseudomonadati</taxon>
        <taxon>Planctomycetota</taxon>
        <taxon>Planctomycetia</taxon>
        <taxon>Planctomycetales</taxon>
        <taxon>Planctomycetaceae</taxon>
        <taxon>Maioricimonas</taxon>
    </lineage>
</organism>
<dbReference type="AlphaFoldDB" id="A0A517Z302"/>
<dbReference type="Pfam" id="PF04230">
    <property type="entry name" value="PS_pyruv_trans"/>
    <property type="match status" value="1"/>
</dbReference>
<evidence type="ECO:0000313" key="2">
    <source>
        <dbReference type="EMBL" id="QDU36843.1"/>
    </source>
</evidence>
<proteinExistence type="predicted"/>
<protein>
    <submittedName>
        <fullName evidence="2">Polysaccharide pyruvyl transferase</fullName>
    </submittedName>
</protein>
<keyword evidence="2" id="KW-0808">Transferase</keyword>
<gene>
    <name evidence="2" type="ORF">Mal4_11430</name>
</gene>
<evidence type="ECO:0000259" key="1">
    <source>
        <dbReference type="Pfam" id="PF04230"/>
    </source>
</evidence>
<dbReference type="InterPro" id="IPR006311">
    <property type="entry name" value="TAT_signal"/>
</dbReference>
<sequence>MTLHRRQFLAQLTGLCTTLGLSRFGSAAPARPPRVLLRSSWQTVNIGDVAHSPGVMRLLYDHMPGVEVTLWPGNIGNGVEEMLRRNFPQLVIAKTAAARRKAFEDCDFLLHGSGPYLVAQKHVAEWREKTGKPYGIYGITLSRVDDQARSLINDAAFIYFRDTISLAFAKEAGLACPVMEFGPDGAFAMDCRNDAAAEKFLEQHNLEDGRFLVVIPRLRYTPYWLIKKNRPLDQERHAVNEKLKESDHAKVREAVVAFVRQTGMKVLLCPEDETHMQIGREMILGRLPDDVRKQTVWRENFWLPDEAVSTYRRALALLSMDMHSPIMAVGNGTPAIHCRFEEQTSKGQMWNDIGLGDWLFDLDKEDDGSGITREVLKFAAAPQMARSRVAEAMQFVRQRQEATMAELRTHLPAKG</sequence>
<evidence type="ECO:0000313" key="3">
    <source>
        <dbReference type="Proteomes" id="UP000320496"/>
    </source>
</evidence>
<dbReference type="EMBL" id="CP036275">
    <property type="protein sequence ID" value="QDU36843.1"/>
    <property type="molecule type" value="Genomic_DNA"/>
</dbReference>
<dbReference type="GO" id="GO:0016740">
    <property type="term" value="F:transferase activity"/>
    <property type="evidence" value="ECO:0007669"/>
    <property type="project" value="UniProtKB-KW"/>
</dbReference>
<accession>A0A517Z302</accession>
<dbReference type="Proteomes" id="UP000320496">
    <property type="component" value="Chromosome"/>
</dbReference>
<dbReference type="InterPro" id="IPR007345">
    <property type="entry name" value="Polysacch_pyruvyl_Trfase"/>
</dbReference>